<evidence type="ECO:0000256" key="1">
    <source>
        <dbReference type="SAM" id="MobiDB-lite"/>
    </source>
</evidence>
<accession>A0ABY6I015</accession>
<gene>
    <name evidence="2" type="ORF">OGH68_01740</name>
</gene>
<dbReference type="RefSeq" id="WP_264241466.1">
    <property type="nucleotide sequence ID" value="NZ_CP107567.1"/>
</dbReference>
<feature type="region of interest" description="Disordered" evidence="1">
    <location>
        <begin position="1"/>
        <end position="21"/>
    </location>
</feature>
<dbReference type="InterPro" id="IPR046156">
    <property type="entry name" value="DUF6158"/>
</dbReference>
<dbReference type="Pfam" id="PF19655">
    <property type="entry name" value="DUF6158"/>
    <property type="match status" value="1"/>
</dbReference>
<reference evidence="2" key="1">
    <citation type="submission" date="2022-10" db="EMBL/GenBank/DDBJ databases">
        <title>Cytochrome P450 Catalyzes Benzene Ring Formation in the Biosynthesis of Trialkyl-Substituted Aromatic Polyketides.</title>
        <authorList>
            <person name="Zhao E."/>
            <person name="Ge H."/>
        </authorList>
    </citation>
    <scope>NUCLEOTIDE SEQUENCE</scope>
    <source>
        <strain evidence="2">NA0869</strain>
    </source>
</reference>
<sequence length="85" mass="9818">MNENEHEHEHRHRGVDPAELGEQDLLRELETIHRSRHDTLLYGSAAALEAHNVRMADLEAEYLRRHPERPVAPGRTRAGARSRQP</sequence>
<keyword evidence="3" id="KW-1185">Reference proteome</keyword>
<name>A0ABY6I015_STRPE</name>
<organism evidence="2 3">
    <name type="scientific">Streptomyces peucetius</name>
    <dbReference type="NCBI Taxonomy" id="1950"/>
    <lineage>
        <taxon>Bacteria</taxon>
        <taxon>Bacillati</taxon>
        <taxon>Actinomycetota</taxon>
        <taxon>Actinomycetes</taxon>
        <taxon>Kitasatosporales</taxon>
        <taxon>Streptomycetaceae</taxon>
        <taxon>Streptomyces</taxon>
    </lineage>
</organism>
<dbReference type="EMBL" id="CP107567">
    <property type="protein sequence ID" value="UYQ60318.1"/>
    <property type="molecule type" value="Genomic_DNA"/>
</dbReference>
<protein>
    <submittedName>
        <fullName evidence="2">DUF6158 family protein</fullName>
    </submittedName>
</protein>
<evidence type="ECO:0000313" key="2">
    <source>
        <dbReference type="EMBL" id="UYQ60318.1"/>
    </source>
</evidence>
<dbReference type="Proteomes" id="UP001163878">
    <property type="component" value="Chromosome"/>
</dbReference>
<proteinExistence type="predicted"/>
<evidence type="ECO:0000313" key="3">
    <source>
        <dbReference type="Proteomes" id="UP001163878"/>
    </source>
</evidence>
<feature type="region of interest" description="Disordered" evidence="1">
    <location>
        <begin position="65"/>
        <end position="85"/>
    </location>
</feature>